<dbReference type="GO" id="GO:1990883">
    <property type="term" value="F:18S rRNA cytidine N-acetyltransferase activity"/>
    <property type="evidence" value="ECO:0007669"/>
    <property type="project" value="TreeGrafter"/>
</dbReference>
<feature type="domain" description="N-acetyltransferase" evidence="10">
    <location>
        <begin position="169"/>
        <end position="212"/>
    </location>
</feature>
<reference evidence="13" key="1">
    <citation type="submission" date="2022-11" db="UniProtKB">
        <authorList>
            <consortium name="WormBaseParasite"/>
        </authorList>
    </citation>
    <scope>IDENTIFICATION</scope>
</reference>
<evidence type="ECO:0000256" key="8">
    <source>
        <dbReference type="SAM" id="MobiDB-lite"/>
    </source>
</evidence>
<feature type="domain" description="N-acetyltransferase" evidence="10">
    <location>
        <begin position="213"/>
        <end position="433"/>
    </location>
</feature>
<dbReference type="Pfam" id="PF13725">
    <property type="entry name" value="tRNA_bind_2"/>
    <property type="match status" value="1"/>
</dbReference>
<dbReference type="Pfam" id="PF05127">
    <property type="entry name" value="NAT10_TcmA_helicase"/>
    <property type="match status" value="1"/>
</dbReference>
<evidence type="ECO:0000256" key="1">
    <source>
        <dbReference type="ARBA" id="ARBA00004604"/>
    </source>
</evidence>
<evidence type="ECO:0000256" key="4">
    <source>
        <dbReference type="ARBA" id="ARBA00022694"/>
    </source>
</evidence>
<dbReference type="SUPFAM" id="SSF55729">
    <property type="entry name" value="Acyl-CoA N-acyltransferases (Nat)"/>
    <property type="match status" value="1"/>
</dbReference>
<dbReference type="Gene3D" id="3.40.50.300">
    <property type="entry name" value="P-loop containing nucleotide triphosphate hydrolases"/>
    <property type="match status" value="1"/>
</dbReference>
<dbReference type="GO" id="GO:0005730">
    <property type="term" value="C:nucleolus"/>
    <property type="evidence" value="ECO:0007669"/>
    <property type="project" value="UniProtKB-SubCell"/>
</dbReference>
<dbReference type="CDD" id="cd04301">
    <property type="entry name" value="NAT_SF"/>
    <property type="match status" value="1"/>
</dbReference>
<feature type="compositionally biased region" description="Acidic residues" evidence="8">
    <location>
        <begin position="340"/>
        <end position="363"/>
    </location>
</feature>
<dbReference type="GO" id="GO:1904812">
    <property type="term" value="P:rRNA acetylation involved in maturation of SSU-rRNA"/>
    <property type="evidence" value="ECO:0007669"/>
    <property type="project" value="TreeGrafter"/>
</dbReference>
<keyword evidence="4" id="KW-0819">tRNA processing</keyword>
<dbReference type="GO" id="GO:0030686">
    <property type="term" value="C:90S preribosome"/>
    <property type="evidence" value="ECO:0007669"/>
    <property type="project" value="TreeGrafter"/>
</dbReference>
<keyword evidence="2" id="KW-0698">rRNA processing</keyword>
<accession>A0A914MQX6</accession>
<dbReference type="WBParaSite" id="Minc3s02261g29132">
    <property type="protein sequence ID" value="Minc3s02261g29132"/>
    <property type="gene ID" value="Minc3s02261g29132"/>
</dbReference>
<name>A0A914MQX6_MELIC</name>
<dbReference type="InterPro" id="IPR007807">
    <property type="entry name" value="TcmA/NAT10_helicase"/>
</dbReference>
<organism evidence="12 13">
    <name type="scientific">Meloidogyne incognita</name>
    <name type="common">Southern root-knot nematode worm</name>
    <name type="synonym">Oxyuris incognita</name>
    <dbReference type="NCBI Taxonomy" id="6306"/>
    <lineage>
        <taxon>Eukaryota</taxon>
        <taxon>Metazoa</taxon>
        <taxon>Ecdysozoa</taxon>
        <taxon>Nematoda</taxon>
        <taxon>Chromadorea</taxon>
        <taxon>Rhabditida</taxon>
        <taxon>Tylenchina</taxon>
        <taxon>Tylenchomorpha</taxon>
        <taxon>Tylenchoidea</taxon>
        <taxon>Meloidogynidae</taxon>
        <taxon>Meloidogyninae</taxon>
        <taxon>Meloidogyne</taxon>
        <taxon>Meloidogyne incognita group</taxon>
    </lineage>
</organism>
<evidence type="ECO:0000313" key="13">
    <source>
        <dbReference type="WBParaSite" id="Minc3s02261g29132"/>
    </source>
</evidence>
<feature type="domain" description="TcmA/NAT10 helicase" evidence="9">
    <location>
        <begin position="9"/>
        <end position="128"/>
    </location>
</feature>
<evidence type="ECO:0000259" key="10">
    <source>
        <dbReference type="Pfam" id="PF13718"/>
    </source>
</evidence>
<sequence length="649" mass="73757">MDKCVVKINVFRRHRQTIQYITPTDFGKLLQAELVVIDEAAAIPMPLVKKLINGSNLLFLASTTSGYEGSGRSLSLKLLEQLRKQQNSGDKDENKNKKRLFELSLDESIRYGNGDPVEEWLNRVLCLNPSNLKNTISGTPAPEKCELYYVNRDALFSFHKAAEVFLSNLMFIYVAAHYKNSPDDLQLLSDAPAHHLFVLMSPIAADQNYVPQAAHYKNSPDDLQLLSDAPAHHLFVLMSPIAADTKLCPSGAISKQTVISKQGKKVAGDLIPWTICQQFLDSEFFLLYGARIVRLAVHPDFQGMGYGSAAIKMLQKYFKGDFVQSQENGDKLDKRRDDPLDVDMEGIEEEDEKEEEDEEENNDDSLTPRTNLPPLLQRLNERRPESLDYIGVSYGLTLPLLKFWKRCNFIPLYIRQSKNGLTGEHNCIMINTILINNGEEKDLHTINSDGTWLSSFFKEFRKRFISLLSICFSDFSPHMAFSLLCMNSTGGTSFYTMNLQENKKPLSRQELNFLLSDIDLLRLSHYSRNMTDFNLISDLLPIIANIYFNGRLNGQQQQQTTTSFSLDCCQTAILLGVGLQRKSVDNVAKELELPIEQGYALLNKSIRRLSNHFDTICRDSIELDSIMEEQSETKNNSKRIKVSHFDVEE</sequence>
<dbReference type="PANTHER" id="PTHR10925">
    <property type="entry name" value="N-ACETYLTRANSFERASE 10"/>
    <property type="match status" value="1"/>
</dbReference>
<evidence type="ECO:0000313" key="12">
    <source>
        <dbReference type="Proteomes" id="UP000887563"/>
    </source>
</evidence>
<dbReference type="Gene3D" id="3.40.630.30">
    <property type="match status" value="2"/>
</dbReference>
<feature type="region of interest" description="Disordered" evidence="8">
    <location>
        <begin position="328"/>
        <end position="375"/>
    </location>
</feature>
<dbReference type="GO" id="GO:0005524">
    <property type="term" value="F:ATP binding"/>
    <property type="evidence" value="ECO:0007669"/>
    <property type="project" value="UniProtKB-KW"/>
</dbReference>
<dbReference type="GO" id="GO:0008033">
    <property type="term" value="P:tRNA processing"/>
    <property type="evidence" value="ECO:0007669"/>
    <property type="project" value="UniProtKB-KW"/>
</dbReference>
<dbReference type="InterPro" id="IPR016181">
    <property type="entry name" value="Acyl_CoA_acyltransferase"/>
</dbReference>
<dbReference type="Proteomes" id="UP000887563">
    <property type="component" value="Unplaced"/>
</dbReference>
<dbReference type="PANTHER" id="PTHR10925:SF5">
    <property type="entry name" value="RNA CYTIDINE ACETYLTRANSFERASE"/>
    <property type="match status" value="1"/>
</dbReference>
<evidence type="ECO:0000259" key="11">
    <source>
        <dbReference type="Pfam" id="PF13725"/>
    </source>
</evidence>
<dbReference type="AlphaFoldDB" id="A0A914MQX6"/>
<keyword evidence="3" id="KW-0808">Transferase</keyword>
<dbReference type="InterPro" id="IPR032672">
    <property type="entry name" value="TmcA/NAT10/Kre33"/>
</dbReference>
<keyword evidence="12" id="KW-1185">Reference proteome</keyword>
<dbReference type="Pfam" id="PF13718">
    <property type="entry name" value="GNAT_acetyltr_2"/>
    <property type="match status" value="2"/>
</dbReference>
<comment type="subcellular location">
    <subcellularLocation>
        <location evidence="1">Nucleus</location>
        <location evidence="1">Nucleolus</location>
    </subcellularLocation>
</comment>
<evidence type="ECO:0000256" key="5">
    <source>
        <dbReference type="ARBA" id="ARBA00022741"/>
    </source>
</evidence>
<evidence type="ECO:0000256" key="7">
    <source>
        <dbReference type="ARBA" id="ARBA00023315"/>
    </source>
</evidence>
<keyword evidence="6" id="KW-0067">ATP-binding</keyword>
<evidence type="ECO:0000259" key="9">
    <source>
        <dbReference type="Pfam" id="PF05127"/>
    </source>
</evidence>
<dbReference type="InterPro" id="IPR000182">
    <property type="entry name" value="GNAT_dom"/>
</dbReference>
<keyword evidence="7" id="KW-0012">Acyltransferase</keyword>
<protein>
    <submittedName>
        <fullName evidence="13">N-acetyltransferase 10</fullName>
    </submittedName>
</protein>
<evidence type="ECO:0000256" key="3">
    <source>
        <dbReference type="ARBA" id="ARBA00022679"/>
    </source>
</evidence>
<dbReference type="InterPro" id="IPR027417">
    <property type="entry name" value="P-loop_NTPase"/>
</dbReference>
<proteinExistence type="predicted"/>
<dbReference type="GO" id="GO:0000049">
    <property type="term" value="F:tRNA binding"/>
    <property type="evidence" value="ECO:0007669"/>
    <property type="project" value="TreeGrafter"/>
</dbReference>
<feature type="domain" description="Possible tRNA binding" evidence="11">
    <location>
        <begin position="452"/>
        <end position="641"/>
    </location>
</feature>
<evidence type="ECO:0000256" key="2">
    <source>
        <dbReference type="ARBA" id="ARBA00022552"/>
    </source>
</evidence>
<dbReference type="InterPro" id="IPR027992">
    <property type="entry name" value="tRNA_bind_dom"/>
</dbReference>
<keyword evidence="5" id="KW-0547">Nucleotide-binding</keyword>
<evidence type="ECO:0000256" key="6">
    <source>
        <dbReference type="ARBA" id="ARBA00022840"/>
    </source>
</evidence>
<feature type="compositionally biased region" description="Basic and acidic residues" evidence="8">
    <location>
        <begin position="328"/>
        <end position="339"/>
    </location>
</feature>